<evidence type="ECO:0000313" key="3">
    <source>
        <dbReference type="Proteomes" id="UP000050761"/>
    </source>
</evidence>
<keyword evidence="3" id="KW-1185">Reference proteome</keyword>
<accession>A0A183G8Q4</accession>
<protein>
    <submittedName>
        <fullName evidence="4">Serpentine receptor class gamma</fullName>
    </submittedName>
</protein>
<evidence type="ECO:0000313" key="4">
    <source>
        <dbReference type="WBParaSite" id="HPBE_0001827601-mRNA-1"/>
    </source>
</evidence>
<dbReference type="Proteomes" id="UP000050761">
    <property type="component" value="Unassembled WGS sequence"/>
</dbReference>
<reference evidence="4" key="2">
    <citation type="submission" date="2019-09" db="UniProtKB">
        <authorList>
            <consortium name="WormBaseParasite"/>
        </authorList>
    </citation>
    <scope>IDENTIFICATION</scope>
</reference>
<feature type="transmembrane region" description="Helical" evidence="1">
    <location>
        <begin position="30"/>
        <end position="52"/>
    </location>
</feature>
<sequence>MTFDYCVSWLIETSLTSITFNQITGANYQGSFFCFVATNLCLTAHRLIYTLLPLKAQHILTATVERACMTLIFIFYLSYIGVTLSPLASVIFCPAHFFFYFELRPLYPLLSILNQISNYAVGIVNVIAYFIMFTTLFIKGTLTFKNNNEIRMTVQAAVVSVFELAFFVYWEYGPFGGLSNFWRRALDGYSMIIYYDVLILPYVILNRSVKAEMKSLFRKRSVSISPLVKLSSGQEKAFQRRSV</sequence>
<dbReference type="OrthoDB" id="5827259at2759"/>
<feature type="transmembrane region" description="Helical" evidence="1">
    <location>
        <begin position="150"/>
        <end position="172"/>
    </location>
</feature>
<name>A0A183G8Q4_HELPZ</name>
<keyword evidence="1" id="KW-1133">Transmembrane helix</keyword>
<accession>A0A3P8ABH1</accession>
<feature type="transmembrane region" description="Helical" evidence="1">
    <location>
        <begin position="73"/>
        <end position="99"/>
    </location>
</feature>
<evidence type="ECO:0000313" key="2">
    <source>
        <dbReference type="EMBL" id="VDP11022.1"/>
    </source>
</evidence>
<keyword evidence="1" id="KW-0812">Transmembrane</keyword>
<feature type="transmembrane region" description="Helical" evidence="1">
    <location>
        <begin position="192"/>
        <end position="209"/>
    </location>
</feature>
<keyword evidence="1" id="KW-0472">Membrane</keyword>
<reference evidence="2 3" key="1">
    <citation type="submission" date="2018-11" db="EMBL/GenBank/DDBJ databases">
        <authorList>
            <consortium name="Pathogen Informatics"/>
        </authorList>
    </citation>
    <scope>NUCLEOTIDE SEQUENCE [LARGE SCALE GENOMIC DNA]</scope>
</reference>
<gene>
    <name evidence="2" type="ORF">HPBE_LOCUS18275</name>
</gene>
<organism evidence="3 4">
    <name type="scientific">Heligmosomoides polygyrus</name>
    <name type="common">Parasitic roundworm</name>
    <dbReference type="NCBI Taxonomy" id="6339"/>
    <lineage>
        <taxon>Eukaryota</taxon>
        <taxon>Metazoa</taxon>
        <taxon>Ecdysozoa</taxon>
        <taxon>Nematoda</taxon>
        <taxon>Chromadorea</taxon>
        <taxon>Rhabditida</taxon>
        <taxon>Rhabditina</taxon>
        <taxon>Rhabditomorpha</taxon>
        <taxon>Strongyloidea</taxon>
        <taxon>Heligmosomidae</taxon>
        <taxon>Heligmosomoides</taxon>
    </lineage>
</organism>
<evidence type="ECO:0000256" key="1">
    <source>
        <dbReference type="SAM" id="Phobius"/>
    </source>
</evidence>
<feature type="transmembrane region" description="Helical" evidence="1">
    <location>
        <begin position="119"/>
        <end position="138"/>
    </location>
</feature>
<dbReference type="AlphaFoldDB" id="A0A183G8Q4"/>
<proteinExistence type="predicted"/>
<dbReference type="EMBL" id="UZAH01030576">
    <property type="protein sequence ID" value="VDP11022.1"/>
    <property type="molecule type" value="Genomic_DNA"/>
</dbReference>
<dbReference type="WBParaSite" id="HPBE_0001827601-mRNA-1">
    <property type="protein sequence ID" value="HPBE_0001827601-mRNA-1"/>
    <property type="gene ID" value="HPBE_0001827601"/>
</dbReference>